<dbReference type="Proteomes" id="UP000198832">
    <property type="component" value="Unassembled WGS sequence"/>
</dbReference>
<keyword evidence="5 7" id="KW-0408">Iron</keyword>
<name>A0A1I1N2I8_9ACTN</name>
<dbReference type="InterPro" id="IPR001128">
    <property type="entry name" value="Cyt_P450"/>
</dbReference>
<dbReference type="GO" id="GO:0006707">
    <property type="term" value="P:cholesterol catabolic process"/>
    <property type="evidence" value="ECO:0007669"/>
    <property type="project" value="TreeGrafter"/>
</dbReference>
<evidence type="ECO:0000256" key="6">
    <source>
        <dbReference type="ARBA" id="ARBA00023033"/>
    </source>
</evidence>
<evidence type="ECO:0000256" key="7">
    <source>
        <dbReference type="RuleBase" id="RU000461"/>
    </source>
</evidence>
<dbReference type="GO" id="GO:0008395">
    <property type="term" value="F:steroid hydroxylase activity"/>
    <property type="evidence" value="ECO:0007669"/>
    <property type="project" value="TreeGrafter"/>
</dbReference>
<dbReference type="Pfam" id="PF00067">
    <property type="entry name" value="p450"/>
    <property type="match status" value="1"/>
</dbReference>
<dbReference type="STRING" id="574651.SAMN04487968_11462"/>
<gene>
    <name evidence="8" type="ORF">SAMN04487968_11462</name>
</gene>
<dbReference type="SUPFAM" id="SSF48264">
    <property type="entry name" value="Cytochrome P450"/>
    <property type="match status" value="1"/>
</dbReference>
<keyword evidence="4 7" id="KW-0560">Oxidoreductase</keyword>
<dbReference type="RefSeq" id="WP_091126114.1">
    <property type="nucleotide sequence ID" value="NZ_FOLB01000014.1"/>
</dbReference>
<dbReference type="CDD" id="cd20625">
    <property type="entry name" value="CYP164-like"/>
    <property type="match status" value="1"/>
</dbReference>
<reference evidence="8 9" key="1">
    <citation type="submission" date="2016-10" db="EMBL/GenBank/DDBJ databases">
        <authorList>
            <person name="de Groot N.N."/>
        </authorList>
    </citation>
    <scope>NUCLEOTIDE SEQUENCE [LARGE SCALE GENOMIC DNA]</scope>
    <source>
        <strain evidence="8 9">CGMCC 1.7056</strain>
    </source>
</reference>
<dbReference type="GO" id="GO:0020037">
    <property type="term" value="F:heme binding"/>
    <property type="evidence" value="ECO:0007669"/>
    <property type="project" value="InterPro"/>
</dbReference>
<dbReference type="AlphaFoldDB" id="A0A1I1N2I8"/>
<dbReference type="PRINTS" id="PR00385">
    <property type="entry name" value="P450"/>
</dbReference>
<evidence type="ECO:0000256" key="2">
    <source>
        <dbReference type="ARBA" id="ARBA00022617"/>
    </source>
</evidence>
<keyword evidence="9" id="KW-1185">Reference proteome</keyword>
<evidence type="ECO:0000256" key="4">
    <source>
        <dbReference type="ARBA" id="ARBA00023002"/>
    </source>
</evidence>
<proteinExistence type="inferred from homology"/>
<evidence type="ECO:0000256" key="3">
    <source>
        <dbReference type="ARBA" id="ARBA00022723"/>
    </source>
</evidence>
<keyword evidence="6 7" id="KW-0503">Monooxygenase</keyword>
<accession>A0A1I1N2I8</accession>
<dbReference type="GO" id="GO:0005506">
    <property type="term" value="F:iron ion binding"/>
    <property type="evidence" value="ECO:0007669"/>
    <property type="project" value="InterPro"/>
</dbReference>
<dbReference type="InterPro" id="IPR017972">
    <property type="entry name" value="Cyt_P450_CS"/>
</dbReference>
<dbReference type="FunFam" id="1.10.630.10:FF:000018">
    <property type="entry name" value="Cytochrome P450 monooxygenase"/>
    <property type="match status" value="1"/>
</dbReference>
<dbReference type="GO" id="GO:0036199">
    <property type="term" value="F:cholest-4-en-3-one 26-monooxygenase activity"/>
    <property type="evidence" value="ECO:0007669"/>
    <property type="project" value="TreeGrafter"/>
</dbReference>
<sequence>MLRLAHVPTPGPVQRIVTRVAEPVKPFVRWSVGHGLPRAVIGRAARGGDLQGRLIAAAARQGRTERLIPLFDELLAAPTPLVPGRFSHMAGRHEAVREVLSSNDFSTGIPTSAGSLARLATWANREVFNPVQPPSLLVTEPPDHTRYRKLVTRVFSARAVERLRERTEQIATELLDTLDPSSPVDLVDRYCSQLPVIVISEILGVPPQTRQRVLELGNEAGASLDLGLGWSQFRQIESALEEFEEWLGGHLAELRRNPGDNLLSQLVHAQEEGVGLTERELRATAGLVLAAGFETTVNLLGNGIVLLTEHRDQLGSLLDGTADWGNAVEEVLRFDPPVLLTGRISLRETQIAGRPIGAGRPVTTVLAAANRDPAVFADPHRFDITRENARDHISFSAGRHYCLGAQLARMEGEIGLRAFFERFPDVRLQPGASRRRTRILRGWERLPATLT</sequence>
<evidence type="ECO:0000256" key="1">
    <source>
        <dbReference type="ARBA" id="ARBA00010617"/>
    </source>
</evidence>
<dbReference type="PROSITE" id="PS00086">
    <property type="entry name" value="CYTOCHROME_P450"/>
    <property type="match status" value="1"/>
</dbReference>
<dbReference type="EMBL" id="FOLB01000014">
    <property type="protein sequence ID" value="SFC91884.1"/>
    <property type="molecule type" value="Genomic_DNA"/>
</dbReference>
<dbReference type="PANTHER" id="PTHR46696">
    <property type="entry name" value="P450, PUTATIVE (EUROFUNG)-RELATED"/>
    <property type="match status" value="1"/>
</dbReference>
<evidence type="ECO:0000256" key="5">
    <source>
        <dbReference type="ARBA" id="ARBA00023004"/>
    </source>
</evidence>
<dbReference type="InterPro" id="IPR002397">
    <property type="entry name" value="Cyt_P450_B"/>
</dbReference>
<dbReference type="PRINTS" id="PR00359">
    <property type="entry name" value="BP450"/>
</dbReference>
<dbReference type="InterPro" id="IPR036396">
    <property type="entry name" value="Cyt_P450_sf"/>
</dbReference>
<keyword evidence="2 7" id="KW-0349">Heme</keyword>
<organism evidence="8 9">
    <name type="scientific">Nocardioides terrae</name>
    <dbReference type="NCBI Taxonomy" id="574651"/>
    <lineage>
        <taxon>Bacteria</taxon>
        <taxon>Bacillati</taxon>
        <taxon>Actinomycetota</taxon>
        <taxon>Actinomycetes</taxon>
        <taxon>Propionibacteriales</taxon>
        <taxon>Nocardioidaceae</taxon>
        <taxon>Nocardioides</taxon>
    </lineage>
</organism>
<evidence type="ECO:0000313" key="8">
    <source>
        <dbReference type="EMBL" id="SFC91884.1"/>
    </source>
</evidence>
<comment type="similarity">
    <text evidence="1 7">Belongs to the cytochrome P450 family.</text>
</comment>
<evidence type="ECO:0000313" key="9">
    <source>
        <dbReference type="Proteomes" id="UP000198832"/>
    </source>
</evidence>
<dbReference type="Gene3D" id="1.10.630.10">
    <property type="entry name" value="Cytochrome P450"/>
    <property type="match status" value="1"/>
</dbReference>
<dbReference type="OrthoDB" id="502624at2"/>
<protein>
    <submittedName>
        <fullName evidence="8">Cytochrome P450</fullName>
    </submittedName>
</protein>
<keyword evidence="3 7" id="KW-0479">Metal-binding</keyword>
<dbReference type="PANTHER" id="PTHR46696:SF4">
    <property type="entry name" value="BIOTIN BIOSYNTHESIS CYTOCHROME P450"/>
    <property type="match status" value="1"/>
</dbReference>